<dbReference type="PROSITE" id="PS51257">
    <property type="entry name" value="PROKAR_LIPOPROTEIN"/>
    <property type="match status" value="1"/>
</dbReference>
<evidence type="ECO:0000313" key="3">
    <source>
        <dbReference type="Proteomes" id="UP000309215"/>
    </source>
</evidence>
<proteinExistence type="predicted"/>
<dbReference type="OrthoDB" id="5515004at2"/>
<sequence>MRISQMLFAAVSIVVSASLFTTACDAPGGAGDTKGPSRGAAEATFVFAGKRGSTGQASRSVGPDGTEKLHGETRLMLASGAERQVIEDVTLDARGRIVAAEITTTSSTPNEPPVRLRLAPSEGLVRIVSGSTETSFRVPADAPWVYTALPAALPATPIAAWIAKRGADTAPWLRVVSASEARSFLAPLDQVVVRTETGTTVVLGQDAADTDAVFVRDLRLSSGESITRTNGPALVL</sequence>
<keyword evidence="1" id="KW-0732">Signal</keyword>
<evidence type="ECO:0008006" key="4">
    <source>
        <dbReference type="Google" id="ProtNLM"/>
    </source>
</evidence>
<evidence type="ECO:0000313" key="2">
    <source>
        <dbReference type="EMBL" id="TKD10124.1"/>
    </source>
</evidence>
<protein>
    <recommendedName>
        <fullName evidence="4">Lipoprotein</fullName>
    </recommendedName>
</protein>
<feature type="chain" id="PRO_5020284035" description="Lipoprotein" evidence="1">
    <location>
        <begin position="24"/>
        <end position="236"/>
    </location>
</feature>
<dbReference type="EMBL" id="SSMQ01000007">
    <property type="protein sequence ID" value="TKD10124.1"/>
    <property type="molecule type" value="Genomic_DNA"/>
</dbReference>
<dbReference type="RefSeq" id="WP_136928524.1">
    <property type="nucleotide sequence ID" value="NZ_SSMQ01000007.1"/>
</dbReference>
<dbReference type="Proteomes" id="UP000309215">
    <property type="component" value="Unassembled WGS sequence"/>
</dbReference>
<name>A0A4V5PQ50_9BACT</name>
<feature type="signal peptide" evidence="1">
    <location>
        <begin position="1"/>
        <end position="23"/>
    </location>
</feature>
<reference evidence="2 3" key="1">
    <citation type="submission" date="2019-04" db="EMBL/GenBank/DDBJ databases">
        <authorList>
            <person name="Li Y."/>
            <person name="Wang J."/>
        </authorList>
    </citation>
    <scope>NUCLEOTIDE SEQUENCE [LARGE SCALE GENOMIC DNA]</scope>
    <source>
        <strain evidence="2 3">DSM 14668</strain>
    </source>
</reference>
<gene>
    <name evidence="2" type="ORF">E8A74_08885</name>
</gene>
<dbReference type="AlphaFoldDB" id="A0A4V5PQ50"/>
<accession>A0A4V5PQ50</accession>
<comment type="caution">
    <text evidence="2">The sequence shown here is derived from an EMBL/GenBank/DDBJ whole genome shotgun (WGS) entry which is preliminary data.</text>
</comment>
<evidence type="ECO:0000256" key="1">
    <source>
        <dbReference type="SAM" id="SignalP"/>
    </source>
</evidence>
<organism evidence="2 3">
    <name type="scientific">Polyangium fumosum</name>
    <dbReference type="NCBI Taxonomy" id="889272"/>
    <lineage>
        <taxon>Bacteria</taxon>
        <taxon>Pseudomonadati</taxon>
        <taxon>Myxococcota</taxon>
        <taxon>Polyangia</taxon>
        <taxon>Polyangiales</taxon>
        <taxon>Polyangiaceae</taxon>
        <taxon>Polyangium</taxon>
    </lineage>
</organism>
<keyword evidence="3" id="KW-1185">Reference proteome</keyword>